<keyword evidence="2" id="KW-0812">Transmembrane</keyword>
<gene>
    <name evidence="3" type="ORF">B0A49_06372</name>
</gene>
<evidence type="ECO:0000256" key="1">
    <source>
        <dbReference type="SAM" id="MobiDB-lite"/>
    </source>
</evidence>
<dbReference type="STRING" id="331657.A0A4U0X4Q4"/>
<proteinExistence type="predicted"/>
<evidence type="ECO:0000313" key="3">
    <source>
        <dbReference type="EMBL" id="TKA69395.1"/>
    </source>
</evidence>
<reference evidence="3 4" key="1">
    <citation type="submission" date="2017-03" db="EMBL/GenBank/DDBJ databases">
        <title>Genomes of endolithic fungi from Antarctica.</title>
        <authorList>
            <person name="Coleine C."/>
            <person name="Masonjones S."/>
            <person name="Stajich J.E."/>
        </authorList>
    </citation>
    <scope>NUCLEOTIDE SEQUENCE [LARGE SCALE GENOMIC DNA]</scope>
    <source>
        <strain evidence="3 4">CCFEE 5187</strain>
    </source>
</reference>
<name>A0A4U0X4Q4_9PEZI</name>
<feature type="region of interest" description="Disordered" evidence="1">
    <location>
        <begin position="65"/>
        <end position="94"/>
    </location>
</feature>
<feature type="region of interest" description="Disordered" evidence="1">
    <location>
        <begin position="377"/>
        <end position="424"/>
    </location>
</feature>
<comment type="caution">
    <text evidence="3">The sequence shown here is derived from an EMBL/GenBank/DDBJ whole genome shotgun (WGS) entry which is preliminary data.</text>
</comment>
<protein>
    <recommendedName>
        <fullName evidence="5">Phytocyanin domain-containing protein</fullName>
    </recommendedName>
</protein>
<dbReference type="PANTHER" id="PTHR34883">
    <property type="entry name" value="SERINE-RICH PROTEIN, PUTATIVE-RELATED-RELATED"/>
    <property type="match status" value="1"/>
</dbReference>
<keyword evidence="2" id="KW-0472">Membrane</keyword>
<evidence type="ECO:0008006" key="5">
    <source>
        <dbReference type="Google" id="ProtNLM"/>
    </source>
</evidence>
<dbReference type="OrthoDB" id="2331100at2759"/>
<dbReference type="InterPro" id="IPR052953">
    <property type="entry name" value="Ser-rich/MCO-related"/>
</dbReference>
<sequence length="424" mass="44280">MEGNVVKVSLLEASMVKNPAGGSGLKEGEVVKLDLAEVALDNTVLVVGFSVLKDVALVKNVSKPKAVAGPTTTDGEPRSAPTGGTSEEAHKATKARESLANVGDIIQFQFFPPNHSVIRAEYGYPCIPYEDTGVDKVGFFSGFKPVDVILSAPPTFELTINDTNPIFYYCAAPGSCINFAMVGVINPNSSVSLATQQALAHKADYMLVPGEHFPAEASSSLASLAAASTSTSPTSAAATSASAAPASNATTSHKLSTGAIVGIAIGGAAVLLLAAALFFFIGRSKTLKEALHHNQAVQNRQSARTDMYQAGGAKFVPVDPSEYHKSGNAAYEAVPPYQKSPDHNVEDFGSPRSMGPNVPYTPGSQFGGFYPQEQYAQRGMSPHHRFSGASELGADPPVSPQASSGPHEMFVPATQVQEKGTDHV</sequence>
<dbReference type="Proteomes" id="UP000308768">
    <property type="component" value="Unassembled WGS sequence"/>
</dbReference>
<feature type="transmembrane region" description="Helical" evidence="2">
    <location>
        <begin position="259"/>
        <end position="281"/>
    </location>
</feature>
<dbReference type="PANTHER" id="PTHR34883:SF19">
    <property type="entry name" value="EXTRACELLULAR SERINE-RICH PROTEIN"/>
    <property type="match status" value="1"/>
</dbReference>
<organism evidence="3 4">
    <name type="scientific">Cryomyces minteri</name>
    <dbReference type="NCBI Taxonomy" id="331657"/>
    <lineage>
        <taxon>Eukaryota</taxon>
        <taxon>Fungi</taxon>
        <taxon>Dikarya</taxon>
        <taxon>Ascomycota</taxon>
        <taxon>Pezizomycotina</taxon>
        <taxon>Dothideomycetes</taxon>
        <taxon>Dothideomycetes incertae sedis</taxon>
        <taxon>Cryomyces</taxon>
    </lineage>
</organism>
<accession>A0A4U0X4Q4</accession>
<keyword evidence="4" id="KW-1185">Reference proteome</keyword>
<evidence type="ECO:0000313" key="4">
    <source>
        <dbReference type="Proteomes" id="UP000308768"/>
    </source>
</evidence>
<dbReference type="SUPFAM" id="SSF49503">
    <property type="entry name" value="Cupredoxins"/>
    <property type="match status" value="1"/>
</dbReference>
<dbReference type="EMBL" id="NAJN01000735">
    <property type="protein sequence ID" value="TKA69395.1"/>
    <property type="molecule type" value="Genomic_DNA"/>
</dbReference>
<keyword evidence="2" id="KW-1133">Transmembrane helix</keyword>
<dbReference type="Gene3D" id="2.60.40.420">
    <property type="entry name" value="Cupredoxins - blue copper proteins"/>
    <property type="match status" value="1"/>
</dbReference>
<dbReference type="InterPro" id="IPR008972">
    <property type="entry name" value="Cupredoxin"/>
</dbReference>
<evidence type="ECO:0000256" key="2">
    <source>
        <dbReference type="SAM" id="Phobius"/>
    </source>
</evidence>
<dbReference type="AlphaFoldDB" id="A0A4U0X4Q4"/>